<organism evidence="1 2">
    <name type="scientific">Nephila pilipes</name>
    <name type="common">Giant wood spider</name>
    <name type="synonym">Nephila maculata</name>
    <dbReference type="NCBI Taxonomy" id="299642"/>
    <lineage>
        <taxon>Eukaryota</taxon>
        <taxon>Metazoa</taxon>
        <taxon>Ecdysozoa</taxon>
        <taxon>Arthropoda</taxon>
        <taxon>Chelicerata</taxon>
        <taxon>Arachnida</taxon>
        <taxon>Araneae</taxon>
        <taxon>Araneomorphae</taxon>
        <taxon>Entelegynae</taxon>
        <taxon>Araneoidea</taxon>
        <taxon>Nephilidae</taxon>
        <taxon>Nephila</taxon>
    </lineage>
</organism>
<sequence>MSATSNPEDENNDDRSTDAYIAHLKKNRNIIETWKWQKNPFKKTKCVPRNKCIKIPAAIGNARDTEGAEIALLGLLYSAGGYHSDRVRIDYHSDNLEE</sequence>
<comment type="caution">
    <text evidence="1">The sequence shown here is derived from an EMBL/GenBank/DDBJ whole genome shotgun (WGS) entry which is preliminary data.</text>
</comment>
<dbReference type="AlphaFoldDB" id="A0A8X6UBF4"/>
<keyword evidence="2" id="KW-1185">Reference proteome</keyword>
<evidence type="ECO:0000313" key="2">
    <source>
        <dbReference type="Proteomes" id="UP000887013"/>
    </source>
</evidence>
<protein>
    <submittedName>
        <fullName evidence="1">Uncharacterized protein</fullName>
    </submittedName>
</protein>
<dbReference type="Proteomes" id="UP000887013">
    <property type="component" value="Unassembled WGS sequence"/>
</dbReference>
<reference evidence="1" key="1">
    <citation type="submission" date="2020-08" db="EMBL/GenBank/DDBJ databases">
        <title>Multicomponent nature underlies the extraordinary mechanical properties of spider dragline silk.</title>
        <authorList>
            <person name="Kono N."/>
            <person name="Nakamura H."/>
            <person name="Mori M."/>
            <person name="Yoshida Y."/>
            <person name="Ohtoshi R."/>
            <person name="Malay A.D."/>
            <person name="Moran D.A.P."/>
            <person name="Tomita M."/>
            <person name="Numata K."/>
            <person name="Arakawa K."/>
        </authorList>
    </citation>
    <scope>NUCLEOTIDE SEQUENCE</scope>
</reference>
<gene>
    <name evidence="1" type="ORF">NPIL_188761</name>
</gene>
<dbReference type="EMBL" id="BMAW01029665">
    <property type="protein sequence ID" value="GFU13047.1"/>
    <property type="molecule type" value="Genomic_DNA"/>
</dbReference>
<name>A0A8X6UBF4_NEPPI</name>
<accession>A0A8X6UBF4</accession>
<proteinExistence type="predicted"/>
<evidence type="ECO:0000313" key="1">
    <source>
        <dbReference type="EMBL" id="GFU13047.1"/>
    </source>
</evidence>